<keyword evidence="2" id="KW-1185">Reference proteome</keyword>
<proteinExistence type="predicted"/>
<reference evidence="1 2" key="1">
    <citation type="submission" date="2017-03" db="EMBL/GenBank/DDBJ databases">
        <title>Genome sequence of Clostridium chromiireducens DSM 23318.</title>
        <authorList>
            <person name="Poehlein A."/>
            <person name="Daniel R."/>
        </authorList>
    </citation>
    <scope>NUCLEOTIDE SEQUENCE [LARGE SCALE GENOMIC DNA]</scope>
    <source>
        <strain evidence="1 2">DSM 23318</strain>
    </source>
</reference>
<evidence type="ECO:0000313" key="2">
    <source>
        <dbReference type="Proteomes" id="UP000191056"/>
    </source>
</evidence>
<sequence>MHNLCIAGFLGEKILIFVYFEQKHERLKKKS</sequence>
<accession>A0A1V4IXG9</accession>
<evidence type="ECO:0000313" key="1">
    <source>
        <dbReference type="EMBL" id="OPJ64762.1"/>
    </source>
</evidence>
<dbReference type="AlphaFoldDB" id="A0A1V4IXG9"/>
<gene>
    <name evidence="1" type="ORF">CLCHR_11150</name>
</gene>
<dbReference type="STRING" id="225345.CLCHR_11150"/>
<protein>
    <submittedName>
        <fullName evidence="1">Uncharacterized protein</fullName>
    </submittedName>
</protein>
<comment type="caution">
    <text evidence="1">The sequence shown here is derived from an EMBL/GenBank/DDBJ whole genome shotgun (WGS) entry which is preliminary data.</text>
</comment>
<name>A0A1V4IXG9_9CLOT</name>
<organism evidence="1 2">
    <name type="scientific">Clostridium chromiireducens</name>
    <dbReference type="NCBI Taxonomy" id="225345"/>
    <lineage>
        <taxon>Bacteria</taxon>
        <taxon>Bacillati</taxon>
        <taxon>Bacillota</taxon>
        <taxon>Clostridia</taxon>
        <taxon>Eubacteriales</taxon>
        <taxon>Clostridiaceae</taxon>
        <taxon>Clostridium</taxon>
    </lineage>
</organism>
<dbReference type="EMBL" id="MZGT01000011">
    <property type="protein sequence ID" value="OPJ64762.1"/>
    <property type="molecule type" value="Genomic_DNA"/>
</dbReference>
<dbReference type="Proteomes" id="UP000191056">
    <property type="component" value="Unassembled WGS sequence"/>
</dbReference>